<protein>
    <submittedName>
        <fullName evidence="3">Uncharacterized protein LOC107022136</fullName>
    </submittedName>
</protein>
<feature type="domain" description="MATH" evidence="1">
    <location>
        <begin position="77"/>
        <end position="193"/>
    </location>
</feature>
<name>A0ABM1V1G9_SOLPN</name>
<gene>
    <name evidence="3" type="primary">LOC107022136</name>
</gene>
<dbReference type="SUPFAM" id="SSF49599">
    <property type="entry name" value="TRAF domain-like"/>
    <property type="match status" value="2"/>
</dbReference>
<evidence type="ECO:0000313" key="2">
    <source>
        <dbReference type="Proteomes" id="UP000694930"/>
    </source>
</evidence>
<dbReference type="RefSeq" id="XP_027769587.1">
    <property type="nucleotide sequence ID" value="XM_027913786.1"/>
</dbReference>
<dbReference type="PANTHER" id="PTHR46162">
    <property type="entry name" value="TRAF-LIKE FAMILY PROTEIN"/>
    <property type="match status" value="1"/>
</dbReference>
<accession>A0ABM1V1G9</accession>
<dbReference type="Pfam" id="PF22486">
    <property type="entry name" value="MATH_2"/>
    <property type="match status" value="1"/>
</dbReference>
<dbReference type="CDD" id="cd00121">
    <property type="entry name" value="MATH"/>
    <property type="match status" value="1"/>
</dbReference>
<dbReference type="PANTHER" id="PTHR46162:SF2">
    <property type="entry name" value="ANKYRIN REPEAT-CONTAINING PROTEIN-RELATED"/>
    <property type="match status" value="1"/>
</dbReference>
<dbReference type="InterPro" id="IPR002083">
    <property type="entry name" value="MATH/TRAF_dom"/>
</dbReference>
<dbReference type="SMART" id="SM00061">
    <property type="entry name" value="MATH"/>
    <property type="match status" value="1"/>
</dbReference>
<organism evidence="2 3">
    <name type="scientific">Solanum pennellii</name>
    <name type="common">Tomato</name>
    <name type="synonym">Lycopersicon pennellii</name>
    <dbReference type="NCBI Taxonomy" id="28526"/>
    <lineage>
        <taxon>Eukaryota</taxon>
        <taxon>Viridiplantae</taxon>
        <taxon>Streptophyta</taxon>
        <taxon>Embryophyta</taxon>
        <taxon>Tracheophyta</taxon>
        <taxon>Spermatophyta</taxon>
        <taxon>Magnoliopsida</taxon>
        <taxon>eudicotyledons</taxon>
        <taxon>Gunneridae</taxon>
        <taxon>Pentapetalae</taxon>
        <taxon>asterids</taxon>
        <taxon>lamiids</taxon>
        <taxon>Solanales</taxon>
        <taxon>Solanaceae</taxon>
        <taxon>Solanoideae</taxon>
        <taxon>Solaneae</taxon>
        <taxon>Solanum</taxon>
        <taxon>Solanum subgen. Lycopersicon</taxon>
    </lineage>
</organism>
<dbReference type="PROSITE" id="PS50144">
    <property type="entry name" value="MATH"/>
    <property type="match status" value="1"/>
</dbReference>
<evidence type="ECO:0000313" key="3">
    <source>
        <dbReference type="RefSeq" id="XP_027769587.1"/>
    </source>
</evidence>
<proteinExistence type="predicted"/>
<reference evidence="3" key="2">
    <citation type="submission" date="2025-08" db="UniProtKB">
        <authorList>
            <consortium name="RefSeq"/>
        </authorList>
    </citation>
    <scope>IDENTIFICATION</scope>
</reference>
<dbReference type="Gene3D" id="2.60.210.10">
    <property type="entry name" value="Apoptosis, Tumor Necrosis Factor Receptor Associated Protein 2, Chain A"/>
    <property type="match status" value="1"/>
</dbReference>
<keyword evidence="2" id="KW-1185">Reference proteome</keyword>
<dbReference type="Proteomes" id="UP000694930">
    <property type="component" value="Chromosome 1"/>
</dbReference>
<dbReference type="InterPro" id="IPR008974">
    <property type="entry name" value="TRAF-like"/>
</dbReference>
<sequence length="237" mass="27185">MADATSLAPAGWEVHVGFRLFLLDHNNDNYLVFQAFNNPENGYVADDTCVLGEEVYVRHEKFQGRQDCLPVVKDPISYKYTWKINKFSALTADCLDSNTFMVAEHKWKIQVYPKGKGSGTGNHLSIYLALAEPTSLSQGSQIYADFTMRILDRVNAQHYLGKGTKQQSRTLKVNDVKMLKRLMDHYYVIIMHTTFGCSQLLVQWITDGLRMAKIYINWVFQFARSWLSGHGHLCYRG</sequence>
<reference evidence="2" key="1">
    <citation type="journal article" date="2014" name="Nat. Genet.">
        <title>The genome of the stress-tolerant wild tomato species Solanum pennellii.</title>
        <authorList>
            <person name="Bolger A."/>
            <person name="Scossa F."/>
            <person name="Bolger M.E."/>
            <person name="Lanz C."/>
            <person name="Maumus F."/>
            <person name="Tohge T."/>
            <person name="Quesneville H."/>
            <person name="Alseekh S."/>
            <person name="Sorensen I."/>
            <person name="Lichtenstein G."/>
            <person name="Fich E.A."/>
            <person name="Conte M."/>
            <person name="Keller H."/>
            <person name="Schneeberger K."/>
            <person name="Schwacke R."/>
            <person name="Ofner I."/>
            <person name="Vrebalov J."/>
            <person name="Xu Y."/>
            <person name="Osorio S."/>
            <person name="Aflitos S.A."/>
            <person name="Schijlen E."/>
            <person name="Jimenez-Gomez J.M."/>
            <person name="Ryngajllo M."/>
            <person name="Kimura S."/>
            <person name="Kumar R."/>
            <person name="Koenig D."/>
            <person name="Headland L.R."/>
            <person name="Maloof J.N."/>
            <person name="Sinha N."/>
            <person name="van Ham R.C."/>
            <person name="Lankhorst R.K."/>
            <person name="Mao L."/>
            <person name="Vogel A."/>
            <person name="Arsova B."/>
            <person name="Panstruga R."/>
            <person name="Fei Z."/>
            <person name="Rose J.K."/>
            <person name="Zamir D."/>
            <person name="Carrari F."/>
            <person name="Giovannoni J.J."/>
            <person name="Weigel D."/>
            <person name="Usadel B."/>
            <person name="Fernie A.R."/>
        </authorList>
    </citation>
    <scope>NUCLEOTIDE SEQUENCE [LARGE SCALE GENOMIC DNA]</scope>
    <source>
        <strain evidence="2">cv. LA0716</strain>
    </source>
</reference>
<dbReference type="GeneID" id="107022136"/>
<evidence type="ECO:0000259" key="1">
    <source>
        <dbReference type="PROSITE" id="PS50144"/>
    </source>
</evidence>